<dbReference type="EMBL" id="VUYU01000008">
    <property type="protein sequence ID" value="NHZ34900.1"/>
    <property type="molecule type" value="Genomic_DNA"/>
</dbReference>
<keyword evidence="2" id="KW-1185">Reference proteome</keyword>
<gene>
    <name evidence="1" type="ORF">F0185_15105</name>
</gene>
<accession>A0ABX0LQ08</accession>
<sequence length="65" mass="7297">MTWNYRVMNKAGELAVYSVYYDDQGNVTSSSVEPAAPWGETLEDLHNCCELYMEALTKPALEYAG</sequence>
<protein>
    <submittedName>
        <fullName evidence="1">Uncharacterized protein</fullName>
    </submittedName>
</protein>
<name>A0ABX0LQ08_9BURK</name>
<comment type="caution">
    <text evidence="1">The sequence shown here is derived from an EMBL/GenBank/DDBJ whole genome shotgun (WGS) entry which is preliminary data.</text>
</comment>
<evidence type="ECO:0000313" key="2">
    <source>
        <dbReference type="Proteomes" id="UP000785613"/>
    </source>
</evidence>
<dbReference type="RefSeq" id="WP_167225731.1">
    <property type="nucleotide sequence ID" value="NZ_VUYU01000008.1"/>
</dbReference>
<reference evidence="1 2" key="1">
    <citation type="submission" date="2019-09" db="EMBL/GenBank/DDBJ databases">
        <title>Taxonomy of Antarctic Massilia spp.: description of Massilia rubra sp. nov., Massilia aquatica sp. nov., Massilia mucilaginosa sp. nov., Massilia frigida sp. nov. isolated from streams, lakes and regoliths.</title>
        <authorList>
            <person name="Holochova P."/>
            <person name="Sedlacek I."/>
            <person name="Kralova S."/>
            <person name="Maslanova I."/>
            <person name="Busse H.-J."/>
            <person name="Stankova E."/>
            <person name="Vrbovska V."/>
            <person name="Kovarovic V."/>
            <person name="Bartak M."/>
            <person name="Svec P."/>
            <person name="Pantucek R."/>
        </authorList>
    </citation>
    <scope>NUCLEOTIDE SEQUENCE [LARGE SCALE GENOMIC DNA]</scope>
    <source>
        <strain evidence="1 2">CCM 8692</strain>
    </source>
</reference>
<organism evidence="1 2">
    <name type="scientific">Massilia rubra</name>
    <dbReference type="NCBI Taxonomy" id="2607910"/>
    <lineage>
        <taxon>Bacteria</taxon>
        <taxon>Pseudomonadati</taxon>
        <taxon>Pseudomonadota</taxon>
        <taxon>Betaproteobacteria</taxon>
        <taxon>Burkholderiales</taxon>
        <taxon>Oxalobacteraceae</taxon>
        <taxon>Telluria group</taxon>
        <taxon>Massilia</taxon>
    </lineage>
</organism>
<evidence type="ECO:0000313" key="1">
    <source>
        <dbReference type="EMBL" id="NHZ34900.1"/>
    </source>
</evidence>
<proteinExistence type="predicted"/>
<dbReference type="Proteomes" id="UP000785613">
    <property type="component" value="Unassembled WGS sequence"/>
</dbReference>